<dbReference type="Proteomes" id="UP000186720">
    <property type="component" value="Unassembled WGS sequence"/>
</dbReference>
<dbReference type="STRING" id="1302689.RG47T_3279"/>
<protein>
    <submittedName>
        <fullName evidence="2">Uncharacterized protein</fullName>
    </submittedName>
</protein>
<sequence>MKKILSLLIFSFFSTIIYAQVSDSKSLSDSTIQWKKGSFWVRGNYTIGDVPTTNKVVYNKLKNSTASANELKEYNKYKHLTAYSFGAAMSCLVASLIVDKGSSSWKSTSGKVLFGVGCGL</sequence>
<keyword evidence="1" id="KW-0732">Signal</keyword>
<gene>
    <name evidence="2" type="ORF">RG47T_3279</name>
</gene>
<evidence type="ECO:0000256" key="1">
    <source>
        <dbReference type="SAM" id="SignalP"/>
    </source>
</evidence>
<comment type="caution">
    <text evidence="2">The sequence shown here is derived from an EMBL/GenBank/DDBJ whole genome shotgun (WGS) entry which is preliminary data.</text>
</comment>
<feature type="chain" id="PRO_5010195689" evidence="1">
    <location>
        <begin position="20"/>
        <end position="120"/>
    </location>
</feature>
<dbReference type="EMBL" id="MPPL01000001">
    <property type="protein sequence ID" value="OKS87816.1"/>
    <property type="molecule type" value="Genomic_DNA"/>
</dbReference>
<dbReference type="RefSeq" id="WP_074490366.1">
    <property type="nucleotide sequence ID" value="NZ_FPAM01000024.1"/>
</dbReference>
<reference evidence="2 3" key="1">
    <citation type="submission" date="2016-11" db="EMBL/GenBank/DDBJ databases">
        <title>Whole Genome Sequencing of Mucilaginibacter polytrichastri RG4-7(T) isolated from the moss sample.</title>
        <authorList>
            <person name="Li Y."/>
        </authorList>
    </citation>
    <scope>NUCLEOTIDE SEQUENCE [LARGE SCALE GENOMIC DNA]</scope>
    <source>
        <strain evidence="2 3">RG4-7</strain>
    </source>
</reference>
<evidence type="ECO:0000313" key="3">
    <source>
        <dbReference type="Proteomes" id="UP000186720"/>
    </source>
</evidence>
<name>A0A1Q6A1C3_9SPHI</name>
<proteinExistence type="predicted"/>
<accession>A0A1Q6A1C3</accession>
<feature type="signal peptide" evidence="1">
    <location>
        <begin position="1"/>
        <end position="19"/>
    </location>
</feature>
<organism evidence="2 3">
    <name type="scientific">Mucilaginibacter polytrichastri</name>
    <dbReference type="NCBI Taxonomy" id="1302689"/>
    <lineage>
        <taxon>Bacteria</taxon>
        <taxon>Pseudomonadati</taxon>
        <taxon>Bacteroidota</taxon>
        <taxon>Sphingobacteriia</taxon>
        <taxon>Sphingobacteriales</taxon>
        <taxon>Sphingobacteriaceae</taxon>
        <taxon>Mucilaginibacter</taxon>
    </lineage>
</organism>
<evidence type="ECO:0000313" key="2">
    <source>
        <dbReference type="EMBL" id="OKS87816.1"/>
    </source>
</evidence>
<dbReference type="AlphaFoldDB" id="A0A1Q6A1C3"/>
<keyword evidence="3" id="KW-1185">Reference proteome</keyword>